<dbReference type="EMBL" id="HACA01026920">
    <property type="protein sequence ID" value="CDW44281.1"/>
    <property type="molecule type" value="Transcribed_RNA"/>
</dbReference>
<dbReference type="Gene3D" id="3.30.420.10">
    <property type="entry name" value="Ribonuclease H-like superfamily/Ribonuclease H"/>
    <property type="match status" value="1"/>
</dbReference>
<name>A0A0K2V2T6_LEPSM</name>
<dbReference type="AlphaFoldDB" id="A0A0K2V2T6"/>
<accession>A0A0K2V2T6</accession>
<evidence type="ECO:0000313" key="1">
    <source>
        <dbReference type="EMBL" id="CDW44281.1"/>
    </source>
</evidence>
<sequence>MKGRLQLCRERKHWTAYDWKCIHFSNESTFELFHPPNPQTDRG</sequence>
<dbReference type="GO" id="GO:0003676">
    <property type="term" value="F:nucleic acid binding"/>
    <property type="evidence" value="ECO:0007669"/>
    <property type="project" value="InterPro"/>
</dbReference>
<reference evidence="1" key="1">
    <citation type="submission" date="2014-05" db="EMBL/GenBank/DDBJ databases">
        <authorList>
            <person name="Chronopoulou M."/>
        </authorList>
    </citation>
    <scope>NUCLEOTIDE SEQUENCE</scope>
    <source>
        <tissue evidence="1">Whole organism</tissue>
    </source>
</reference>
<protein>
    <submittedName>
        <fullName evidence="1">Kalirinlike [Hydra vulgaris]</fullName>
    </submittedName>
</protein>
<proteinExistence type="predicted"/>
<dbReference type="InterPro" id="IPR036397">
    <property type="entry name" value="RNaseH_sf"/>
</dbReference>
<organism evidence="1">
    <name type="scientific">Lepeophtheirus salmonis</name>
    <name type="common">Salmon louse</name>
    <name type="synonym">Caligus salmonis</name>
    <dbReference type="NCBI Taxonomy" id="72036"/>
    <lineage>
        <taxon>Eukaryota</taxon>
        <taxon>Metazoa</taxon>
        <taxon>Ecdysozoa</taxon>
        <taxon>Arthropoda</taxon>
        <taxon>Crustacea</taxon>
        <taxon>Multicrustacea</taxon>
        <taxon>Hexanauplia</taxon>
        <taxon>Copepoda</taxon>
        <taxon>Siphonostomatoida</taxon>
        <taxon>Caligidae</taxon>
        <taxon>Lepeophtheirus</taxon>
    </lineage>
</organism>